<dbReference type="EMBL" id="JAOPGA020000972">
    <property type="protein sequence ID" value="KAL0483603.1"/>
    <property type="molecule type" value="Genomic_DNA"/>
</dbReference>
<dbReference type="PROSITE" id="PS50004">
    <property type="entry name" value="C2"/>
    <property type="match status" value="1"/>
</dbReference>
<evidence type="ECO:0000259" key="3">
    <source>
        <dbReference type="PROSITE" id="PS50004"/>
    </source>
</evidence>
<dbReference type="Pfam" id="PF00168">
    <property type="entry name" value="C2"/>
    <property type="match status" value="1"/>
</dbReference>
<dbReference type="PRINTS" id="PR00360">
    <property type="entry name" value="C2DOMAIN"/>
</dbReference>
<dbReference type="PANTHER" id="PTHR45911:SF4">
    <property type="entry name" value="MULTIPLE C2 AND TRANSMEMBRANE DOMAIN-CONTAINING PROTEIN"/>
    <property type="match status" value="1"/>
</dbReference>
<evidence type="ECO:0000313" key="5">
    <source>
        <dbReference type="Proteomes" id="UP001431209"/>
    </source>
</evidence>
<gene>
    <name evidence="4" type="ORF">AKO1_011479</name>
</gene>
<accession>A0AAW2Z1E1</accession>
<dbReference type="SUPFAM" id="SSF49562">
    <property type="entry name" value="C2 domain (Calcium/lipid-binding domain, CaLB)"/>
    <property type="match status" value="1"/>
</dbReference>
<keyword evidence="1" id="KW-0479">Metal-binding</keyword>
<comment type="caution">
    <text evidence="4">The sequence shown here is derived from an EMBL/GenBank/DDBJ whole genome shotgun (WGS) entry which is preliminary data.</text>
</comment>
<dbReference type="Proteomes" id="UP001431209">
    <property type="component" value="Unassembled WGS sequence"/>
</dbReference>
<keyword evidence="2" id="KW-0106">Calcium</keyword>
<keyword evidence="4" id="KW-0418">Kinase</keyword>
<name>A0AAW2Z1E1_9EUKA</name>
<evidence type="ECO:0000256" key="2">
    <source>
        <dbReference type="ARBA" id="ARBA00022837"/>
    </source>
</evidence>
<evidence type="ECO:0000256" key="1">
    <source>
        <dbReference type="ARBA" id="ARBA00022723"/>
    </source>
</evidence>
<reference evidence="4 5" key="1">
    <citation type="submission" date="2024-03" db="EMBL/GenBank/DDBJ databases">
        <title>The Acrasis kona genome and developmental transcriptomes reveal deep origins of eukaryotic multicellular pathways.</title>
        <authorList>
            <person name="Sheikh S."/>
            <person name="Fu C.-J."/>
            <person name="Brown M.W."/>
            <person name="Baldauf S.L."/>
        </authorList>
    </citation>
    <scope>NUCLEOTIDE SEQUENCE [LARGE SCALE GENOMIC DNA]</scope>
    <source>
        <strain evidence="4 5">ATCC MYA-3509</strain>
    </source>
</reference>
<dbReference type="AlphaFoldDB" id="A0AAW2Z1E1"/>
<keyword evidence="5" id="KW-1185">Reference proteome</keyword>
<feature type="domain" description="C2" evidence="3">
    <location>
        <begin position="6"/>
        <end position="131"/>
    </location>
</feature>
<dbReference type="GO" id="GO:0016020">
    <property type="term" value="C:membrane"/>
    <property type="evidence" value="ECO:0007669"/>
    <property type="project" value="TreeGrafter"/>
</dbReference>
<dbReference type="SMART" id="SM00239">
    <property type="entry name" value="C2"/>
    <property type="match status" value="1"/>
</dbReference>
<evidence type="ECO:0000313" key="4">
    <source>
        <dbReference type="EMBL" id="KAL0483603.1"/>
    </source>
</evidence>
<dbReference type="InterPro" id="IPR035892">
    <property type="entry name" value="C2_domain_sf"/>
</dbReference>
<dbReference type="PANTHER" id="PTHR45911">
    <property type="entry name" value="C2 DOMAIN-CONTAINING PROTEIN"/>
    <property type="match status" value="1"/>
</dbReference>
<proteinExistence type="predicted"/>
<dbReference type="Gene3D" id="2.60.40.150">
    <property type="entry name" value="C2 domain"/>
    <property type="match status" value="1"/>
</dbReference>
<dbReference type="GO" id="GO:0005509">
    <property type="term" value="F:calcium ion binding"/>
    <property type="evidence" value="ECO:0007669"/>
    <property type="project" value="TreeGrafter"/>
</dbReference>
<protein>
    <submittedName>
        <fullName evidence="4">Protein kinase C beta</fullName>
    </submittedName>
</protein>
<keyword evidence="4" id="KW-0808">Transferase</keyword>
<dbReference type="InterPro" id="IPR000008">
    <property type="entry name" value="C2_dom"/>
</dbReference>
<dbReference type="GO" id="GO:0016301">
    <property type="term" value="F:kinase activity"/>
    <property type="evidence" value="ECO:0007669"/>
    <property type="project" value="UniProtKB-KW"/>
</dbReference>
<organism evidence="4 5">
    <name type="scientific">Acrasis kona</name>
    <dbReference type="NCBI Taxonomy" id="1008807"/>
    <lineage>
        <taxon>Eukaryota</taxon>
        <taxon>Discoba</taxon>
        <taxon>Heterolobosea</taxon>
        <taxon>Tetramitia</taxon>
        <taxon>Eutetramitia</taxon>
        <taxon>Acrasidae</taxon>
        <taxon>Acrasis</taxon>
    </lineage>
</organism>
<sequence>MSSLLKAASLTRPRSPSTTEIGNLFSLTVVVIEAKSIRAADENGFSDPFVELKIEPDSKTAKDTKKTQTIKKTLNPRWDETFTFSINSLDFDSFLEVTVKDWDRFSKNDKLGYLKIPLNKLKKNVVDNRWFSLEDPSNKYRPSGNINLSIHATDFGRSSFGVVYRNVMPTINVQTLDEEAVLILKDSTKQSLDELELAHSTVSETHRVKQLRQKLANDIRNILSSYPAAVYPKLNVDVTLLPTSDETQVEDIRSKVEVLEFNNTSIEEQARIHELETRINLLHSIIKALDEVLEVRNTLRQKVLKVESLLGQNDSLGDGM</sequence>